<evidence type="ECO:0000313" key="6">
    <source>
        <dbReference type="EMBL" id="MCL7028143.1"/>
    </source>
</evidence>
<feature type="compositionally biased region" description="Acidic residues" evidence="3">
    <location>
        <begin position="173"/>
        <end position="182"/>
    </location>
</feature>
<dbReference type="InterPro" id="IPR012677">
    <property type="entry name" value="Nucleotide-bd_a/b_plait_sf"/>
</dbReference>
<dbReference type="CDD" id="cd00590">
    <property type="entry name" value="RRM_SF"/>
    <property type="match status" value="1"/>
</dbReference>
<evidence type="ECO:0000259" key="5">
    <source>
        <dbReference type="PROSITE" id="PS50177"/>
    </source>
</evidence>
<dbReference type="Gene3D" id="3.30.70.330">
    <property type="match status" value="1"/>
</dbReference>
<dbReference type="PANTHER" id="PTHR10693:SF58">
    <property type="entry name" value="OS02G0131700 PROTEIN"/>
    <property type="match status" value="1"/>
</dbReference>
<dbReference type="AlphaFoldDB" id="A0AA41V8D2"/>
<dbReference type="SUPFAM" id="SSF54928">
    <property type="entry name" value="RNA-binding domain, RBD"/>
    <property type="match status" value="1"/>
</dbReference>
<dbReference type="FunFam" id="3.10.450.50:FF:000003">
    <property type="entry name" value="Nuclear transport factor 2 family protein"/>
    <property type="match status" value="1"/>
</dbReference>
<feature type="compositionally biased region" description="Polar residues" evidence="3">
    <location>
        <begin position="144"/>
        <end position="153"/>
    </location>
</feature>
<dbReference type="EMBL" id="JAJJMA010076187">
    <property type="protein sequence ID" value="MCL7028143.1"/>
    <property type="molecule type" value="Genomic_DNA"/>
</dbReference>
<dbReference type="CDD" id="cd00780">
    <property type="entry name" value="NTF2"/>
    <property type="match status" value="1"/>
</dbReference>
<dbReference type="PROSITE" id="PS50177">
    <property type="entry name" value="NTF2_DOMAIN"/>
    <property type="match status" value="1"/>
</dbReference>
<evidence type="ECO:0000256" key="1">
    <source>
        <dbReference type="ARBA" id="ARBA00022884"/>
    </source>
</evidence>
<feature type="compositionally biased region" description="Gly residues" evidence="3">
    <location>
        <begin position="408"/>
        <end position="437"/>
    </location>
</feature>
<gene>
    <name evidence="6" type="ORF">MKW94_001005</name>
</gene>
<dbReference type="Pfam" id="PF02136">
    <property type="entry name" value="NTF2"/>
    <property type="match status" value="1"/>
</dbReference>
<evidence type="ECO:0000259" key="4">
    <source>
        <dbReference type="PROSITE" id="PS50102"/>
    </source>
</evidence>
<dbReference type="InterPro" id="IPR002075">
    <property type="entry name" value="NTF2_dom"/>
</dbReference>
<keyword evidence="1 2" id="KW-0694">RNA-binding</keyword>
<evidence type="ECO:0000256" key="3">
    <source>
        <dbReference type="SAM" id="MobiDB-lite"/>
    </source>
</evidence>
<keyword evidence="7" id="KW-1185">Reference proteome</keyword>
<proteinExistence type="predicted"/>
<dbReference type="PANTHER" id="PTHR10693">
    <property type="entry name" value="RAS GTPASE-ACTIVATING PROTEIN-BINDING PROTEIN"/>
    <property type="match status" value="1"/>
</dbReference>
<comment type="caution">
    <text evidence="6">The sequence shown here is derived from an EMBL/GenBank/DDBJ whole genome shotgun (WGS) entry which is preliminary data.</text>
</comment>
<dbReference type="InterPro" id="IPR039539">
    <property type="entry name" value="Ras_GTPase_bind_prot"/>
</dbReference>
<sequence>MASGYPGTVTAAQVGSYFVGQYYQVLQKQRDLVHQFYTDASTMLRVDGTDSETAVGMLQIHNVIMGLNFTEIEIKTAHSLDSWNGGVLTIVSGSVQTKDYVGRRSFAQSFFLAPQEKGYFVLSDIFHFLVEEQIHDMVPHSQYDSTLDTSTSFPEPASDYLQSGETQARDFEDSANAEENDSADQYIHSEQQEQYYPEIDEVEAPTRAFEEIRLEEATPAYYNEVSSTVQEYAPTPVEEPVGEPPKKTYASILQVARGASGYPVAQPSVNKSVPPTSEWHQPQQPSQAYPSLRSGSERSNAAPVEEAAFEEGEGVSVYVRNLSSTVTESEIEQELKQFGRIKPDGVAIRVRQDIGVCYAFVEFEDITGAENAIQSSPILLNGRQIHVEERRPNPNGVSRGGRGRGSRGGRGGYQTEARGGGRYVGGRSYGRGNGQDGGDYYNRSSRGNGLHHRGGRQDGRGASSRGNGLNPLD</sequence>
<accession>A0AA41V8D2</accession>
<dbReference type="InterPro" id="IPR035979">
    <property type="entry name" value="RBD_domain_sf"/>
</dbReference>
<feature type="region of interest" description="Disordered" evidence="3">
    <location>
        <begin position="144"/>
        <end position="186"/>
    </location>
</feature>
<evidence type="ECO:0000256" key="2">
    <source>
        <dbReference type="PROSITE-ProRule" id="PRU00176"/>
    </source>
</evidence>
<name>A0AA41V8D2_PAPNU</name>
<feature type="domain" description="NTF2" evidence="5">
    <location>
        <begin position="14"/>
        <end position="128"/>
    </location>
</feature>
<dbReference type="PROSITE" id="PS50102">
    <property type="entry name" value="RRM"/>
    <property type="match status" value="1"/>
</dbReference>
<dbReference type="InterPro" id="IPR018222">
    <property type="entry name" value="Nuclear_transport_factor_2_euk"/>
</dbReference>
<dbReference type="Proteomes" id="UP001177140">
    <property type="component" value="Unassembled WGS sequence"/>
</dbReference>
<evidence type="ECO:0008006" key="8">
    <source>
        <dbReference type="Google" id="ProtNLM"/>
    </source>
</evidence>
<dbReference type="InterPro" id="IPR032710">
    <property type="entry name" value="NTF2-like_dom_sf"/>
</dbReference>
<feature type="compositionally biased region" description="Polar residues" evidence="3">
    <location>
        <begin position="267"/>
        <end position="299"/>
    </location>
</feature>
<evidence type="ECO:0000313" key="7">
    <source>
        <dbReference type="Proteomes" id="UP001177140"/>
    </source>
</evidence>
<reference evidence="6" key="1">
    <citation type="submission" date="2022-03" db="EMBL/GenBank/DDBJ databases">
        <title>A functionally conserved STORR gene fusion in Papaver species that diverged 16.8 million years ago.</title>
        <authorList>
            <person name="Catania T."/>
        </authorList>
    </citation>
    <scope>NUCLEOTIDE SEQUENCE</scope>
    <source>
        <strain evidence="6">S-191538</strain>
    </source>
</reference>
<dbReference type="GO" id="GO:0003729">
    <property type="term" value="F:mRNA binding"/>
    <property type="evidence" value="ECO:0007669"/>
    <property type="project" value="TreeGrafter"/>
</dbReference>
<dbReference type="Gene3D" id="3.10.450.50">
    <property type="match status" value="1"/>
</dbReference>
<protein>
    <recommendedName>
        <fullName evidence="8">G3BP-like protein</fullName>
    </recommendedName>
</protein>
<dbReference type="GO" id="GO:1990904">
    <property type="term" value="C:ribonucleoprotein complex"/>
    <property type="evidence" value="ECO:0007669"/>
    <property type="project" value="TreeGrafter"/>
</dbReference>
<organism evidence="6 7">
    <name type="scientific">Papaver nudicaule</name>
    <name type="common">Iceland poppy</name>
    <dbReference type="NCBI Taxonomy" id="74823"/>
    <lineage>
        <taxon>Eukaryota</taxon>
        <taxon>Viridiplantae</taxon>
        <taxon>Streptophyta</taxon>
        <taxon>Embryophyta</taxon>
        <taxon>Tracheophyta</taxon>
        <taxon>Spermatophyta</taxon>
        <taxon>Magnoliopsida</taxon>
        <taxon>Ranunculales</taxon>
        <taxon>Papaveraceae</taxon>
        <taxon>Papaveroideae</taxon>
        <taxon>Papaver</taxon>
    </lineage>
</organism>
<feature type="domain" description="RRM" evidence="4">
    <location>
        <begin position="315"/>
        <end position="392"/>
    </location>
</feature>
<dbReference type="GO" id="GO:0005829">
    <property type="term" value="C:cytosol"/>
    <property type="evidence" value="ECO:0007669"/>
    <property type="project" value="TreeGrafter"/>
</dbReference>
<dbReference type="Pfam" id="PF00076">
    <property type="entry name" value="RRM_1"/>
    <property type="match status" value="1"/>
</dbReference>
<dbReference type="SMART" id="SM00360">
    <property type="entry name" value="RRM"/>
    <property type="match status" value="1"/>
</dbReference>
<feature type="region of interest" description="Disordered" evidence="3">
    <location>
        <begin position="388"/>
        <end position="473"/>
    </location>
</feature>
<dbReference type="InterPro" id="IPR000504">
    <property type="entry name" value="RRM_dom"/>
</dbReference>
<feature type="region of interest" description="Disordered" evidence="3">
    <location>
        <begin position="263"/>
        <end position="307"/>
    </location>
</feature>
<dbReference type="SUPFAM" id="SSF54427">
    <property type="entry name" value="NTF2-like"/>
    <property type="match status" value="1"/>
</dbReference>